<sequence length="78" mass="8056">MALDKDILGKALSNKANEYNDKDITDINAARLAFWTGIADVVISHFKTNGVVNVNVNVTTTGTATAQSGSGSGSGKIS</sequence>
<accession>A0A2W5G420</accession>
<organism evidence="1 2">
    <name type="scientific">Pseudopedobacter saltans</name>
    <dbReference type="NCBI Taxonomy" id="151895"/>
    <lineage>
        <taxon>Bacteria</taxon>
        <taxon>Pseudomonadati</taxon>
        <taxon>Bacteroidota</taxon>
        <taxon>Sphingobacteriia</taxon>
        <taxon>Sphingobacteriales</taxon>
        <taxon>Sphingobacteriaceae</taxon>
        <taxon>Pseudopedobacter</taxon>
    </lineage>
</organism>
<name>A0A2W5G420_9SPHI</name>
<reference evidence="1 2" key="1">
    <citation type="submission" date="2017-11" db="EMBL/GenBank/DDBJ databases">
        <title>Infants hospitalized years apart are colonized by the same room-sourced microbial strains.</title>
        <authorList>
            <person name="Brooks B."/>
            <person name="Olm M.R."/>
            <person name="Firek B.A."/>
            <person name="Baker R."/>
            <person name="Thomas B.C."/>
            <person name="Morowitz M.J."/>
            <person name="Banfield J.F."/>
        </authorList>
    </citation>
    <scope>NUCLEOTIDE SEQUENCE [LARGE SCALE GENOMIC DNA]</scope>
    <source>
        <strain evidence="1">S2_009_000_R2_76</strain>
    </source>
</reference>
<evidence type="ECO:0000313" key="1">
    <source>
        <dbReference type="EMBL" id="PZP38142.1"/>
    </source>
</evidence>
<dbReference type="EMBL" id="QFOI01000786">
    <property type="protein sequence ID" value="PZP38142.1"/>
    <property type="molecule type" value="Genomic_DNA"/>
</dbReference>
<dbReference type="Proteomes" id="UP000249645">
    <property type="component" value="Unassembled WGS sequence"/>
</dbReference>
<evidence type="ECO:0000313" key="2">
    <source>
        <dbReference type="Proteomes" id="UP000249645"/>
    </source>
</evidence>
<comment type="caution">
    <text evidence="1">The sequence shown here is derived from an EMBL/GenBank/DDBJ whole genome shotgun (WGS) entry which is preliminary data.</text>
</comment>
<gene>
    <name evidence="1" type="ORF">DI598_21020</name>
</gene>
<proteinExistence type="predicted"/>
<protein>
    <submittedName>
        <fullName evidence="1">Uncharacterized protein</fullName>
    </submittedName>
</protein>
<dbReference type="AlphaFoldDB" id="A0A2W5G420"/>